<dbReference type="PROSITE" id="PS50113">
    <property type="entry name" value="PAC"/>
    <property type="match status" value="1"/>
</dbReference>
<dbReference type="NCBIfam" id="TIGR00229">
    <property type="entry name" value="sensory_box"/>
    <property type="match status" value="1"/>
</dbReference>
<evidence type="ECO:0000256" key="9">
    <source>
        <dbReference type="ARBA" id="ARBA00022958"/>
    </source>
</evidence>
<keyword evidence="6" id="KW-0631">Potassium channel</keyword>
<feature type="domain" description="Cyclic nucleotide-binding" evidence="17">
    <location>
        <begin position="554"/>
        <end position="654"/>
    </location>
</feature>
<evidence type="ECO:0000259" key="17">
    <source>
        <dbReference type="PROSITE" id="PS50042"/>
    </source>
</evidence>
<evidence type="ECO:0000256" key="10">
    <source>
        <dbReference type="ARBA" id="ARBA00022989"/>
    </source>
</evidence>
<keyword evidence="7" id="KW-0112">Calmodulin-binding</keyword>
<dbReference type="PRINTS" id="PR01464">
    <property type="entry name" value="EAGCHANNEL"/>
</dbReference>
<evidence type="ECO:0000256" key="16">
    <source>
        <dbReference type="SAM" id="Phobius"/>
    </source>
</evidence>
<evidence type="ECO:0000259" key="19">
    <source>
        <dbReference type="PROSITE" id="PS50113"/>
    </source>
</evidence>
<evidence type="ECO:0000256" key="11">
    <source>
        <dbReference type="ARBA" id="ARBA00023065"/>
    </source>
</evidence>
<dbReference type="InterPro" id="IPR003938">
    <property type="entry name" value="K_chnl_volt-dep_EAG/ELK/ERG"/>
</dbReference>
<dbReference type="InterPro" id="IPR005821">
    <property type="entry name" value="Ion_trans_dom"/>
</dbReference>
<dbReference type="Pfam" id="PF00520">
    <property type="entry name" value="Ion_trans"/>
    <property type="match status" value="1"/>
</dbReference>
<dbReference type="FunFam" id="1.10.1200.260:FF:000003">
    <property type="entry name" value="Potassium voltage-gated channel subfamily H member 1"/>
    <property type="match status" value="1"/>
</dbReference>
<feature type="transmembrane region" description="Helical" evidence="16">
    <location>
        <begin position="223"/>
        <end position="241"/>
    </location>
</feature>
<dbReference type="SUPFAM" id="SSF81324">
    <property type="entry name" value="Voltage-gated potassium channels"/>
    <property type="match status" value="1"/>
</dbReference>
<keyword evidence="8" id="KW-0851">Voltage-gated channel</keyword>
<feature type="transmembrane region" description="Helical" evidence="16">
    <location>
        <begin position="426"/>
        <end position="445"/>
    </location>
</feature>
<dbReference type="CDD" id="cd00130">
    <property type="entry name" value="PAS"/>
    <property type="match status" value="1"/>
</dbReference>
<keyword evidence="2" id="KW-0813">Transport</keyword>
<dbReference type="AlphaFoldDB" id="A0A1I8HWC0"/>
<dbReference type="Gene3D" id="3.30.450.20">
    <property type="entry name" value="PAS domain"/>
    <property type="match status" value="1"/>
</dbReference>
<dbReference type="PROSITE" id="PS50042">
    <property type="entry name" value="CNMP_BINDING_3"/>
    <property type="match status" value="1"/>
</dbReference>
<keyword evidence="4" id="KW-0597">Phosphoprotein</keyword>
<dbReference type="InterPro" id="IPR050818">
    <property type="entry name" value="KCNH_animal-type"/>
</dbReference>
<protein>
    <submittedName>
        <fullName evidence="21">Potassium voltage-gated channel protein eag</fullName>
    </submittedName>
</protein>
<dbReference type="Gene3D" id="1.10.1200.260">
    <property type="match status" value="1"/>
</dbReference>
<keyword evidence="10 16" id="KW-1133">Transmembrane helix</keyword>
<dbReference type="InterPro" id="IPR001610">
    <property type="entry name" value="PAC"/>
</dbReference>
<evidence type="ECO:0000256" key="6">
    <source>
        <dbReference type="ARBA" id="ARBA00022826"/>
    </source>
</evidence>
<keyword evidence="12 16" id="KW-0472">Membrane</keyword>
<evidence type="ECO:0000256" key="1">
    <source>
        <dbReference type="ARBA" id="ARBA00004141"/>
    </source>
</evidence>
<evidence type="ECO:0000256" key="3">
    <source>
        <dbReference type="ARBA" id="ARBA00022538"/>
    </source>
</evidence>
<feature type="compositionally biased region" description="Gly residues" evidence="15">
    <location>
        <begin position="761"/>
        <end position="779"/>
    </location>
</feature>
<dbReference type="Pfam" id="PF13426">
    <property type="entry name" value="PAS_9"/>
    <property type="match status" value="1"/>
</dbReference>
<dbReference type="SMART" id="SM00100">
    <property type="entry name" value="cNMP"/>
    <property type="match status" value="1"/>
</dbReference>
<dbReference type="Pfam" id="PF00027">
    <property type="entry name" value="cNMP_binding"/>
    <property type="match status" value="1"/>
</dbReference>
<feature type="transmembrane region" description="Helical" evidence="16">
    <location>
        <begin position="452"/>
        <end position="475"/>
    </location>
</feature>
<dbReference type="WBParaSite" id="maker-uti_cns_0008427-snap-gene-0.3-mRNA-1">
    <property type="protein sequence ID" value="maker-uti_cns_0008427-snap-gene-0.3-mRNA-1"/>
    <property type="gene ID" value="maker-uti_cns_0008427-snap-gene-0.3"/>
</dbReference>
<dbReference type="InterPro" id="IPR000595">
    <property type="entry name" value="cNMP-bd_dom"/>
</dbReference>
<comment type="subcellular location">
    <subcellularLocation>
        <location evidence="1">Membrane</location>
        <topology evidence="1">Multi-pass membrane protein</topology>
    </subcellularLocation>
</comment>
<keyword evidence="3" id="KW-0633">Potassium transport</keyword>
<dbReference type="InterPro" id="IPR035965">
    <property type="entry name" value="PAS-like_dom_sf"/>
</dbReference>
<evidence type="ECO:0000256" key="7">
    <source>
        <dbReference type="ARBA" id="ARBA00022860"/>
    </source>
</evidence>
<evidence type="ECO:0000259" key="18">
    <source>
        <dbReference type="PROSITE" id="PS50112"/>
    </source>
</evidence>
<dbReference type="FunFam" id="2.60.120.10:FF:000009">
    <property type="entry name" value="Potassium voltage-gated channel subfamily H member 1"/>
    <property type="match status" value="1"/>
</dbReference>
<dbReference type="GO" id="GO:0005249">
    <property type="term" value="F:voltage-gated potassium channel activity"/>
    <property type="evidence" value="ECO:0007669"/>
    <property type="project" value="InterPro"/>
</dbReference>
<dbReference type="PANTHER" id="PTHR10217">
    <property type="entry name" value="VOLTAGE AND LIGAND GATED POTASSIUM CHANNEL"/>
    <property type="match status" value="1"/>
</dbReference>
<name>A0A1I8HWC0_9PLAT</name>
<dbReference type="GO" id="GO:0005516">
    <property type="term" value="F:calmodulin binding"/>
    <property type="evidence" value="ECO:0007669"/>
    <property type="project" value="UniProtKB-KW"/>
</dbReference>
<evidence type="ECO:0000256" key="5">
    <source>
        <dbReference type="ARBA" id="ARBA00022692"/>
    </source>
</evidence>
<feature type="transmembrane region" description="Helical" evidence="16">
    <location>
        <begin position="356"/>
        <end position="380"/>
    </location>
</feature>
<evidence type="ECO:0000256" key="2">
    <source>
        <dbReference type="ARBA" id="ARBA00022448"/>
    </source>
</evidence>
<dbReference type="SUPFAM" id="SSF51206">
    <property type="entry name" value="cAMP-binding domain-like"/>
    <property type="match status" value="1"/>
</dbReference>
<dbReference type="InterPro" id="IPR014710">
    <property type="entry name" value="RmlC-like_jellyroll"/>
</dbReference>
<dbReference type="Gene3D" id="2.60.120.10">
    <property type="entry name" value="Jelly Rolls"/>
    <property type="match status" value="1"/>
</dbReference>
<evidence type="ECO:0000256" key="14">
    <source>
        <dbReference type="ARBA" id="ARBA00023303"/>
    </source>
</evidence>
<feature type="domain" description="PAS" evidence="18">
    <location>
        <begin position="41"/>
        <end position="89"/>
    </location>
</feature>
<keyword evidence="11" id="KW-0406">Ion transport</keyword>
<dbReference type="GO" id="GO:0042391">
    <property type="term" value="P:regulation of membrane potential"/>
    <property type="evidence" value="ECO:0007669"/>
    <property type="project" value="TreeGrafter"/>
</dbReference>
<reference evidence="21" key="1">
    <citation type="submission" date="2016-11" db="UniProtKB">
        <authorList>
            <consortium name="WormBaseParasite"/>
        </authorList>
    </citation>
    <scope>IDENTIFICATION</scope>
</reference>
<evidence type="ECO:0000256" key="4">
    <source>
        <dbReference type="ARBA" id="ARBA00022553"/>
    </source>
</evidence>
<keyword evidence="14" id="KW-0407">Ion channel</keyword>
<sequence length="779" mass="86947">RVESIRSRSSITIAIKNCFQHSAEADSSFLLANARIVDYPIVFCNDGFSRLSGFSRAEVMQKSCTCSFMHGEQTDSETIQRIERSLEQSESDQQEVLLYKKNKTPLWLLMYLAPIKNEKDVVVLFLLTFRDITALRQPLEEDEHRTEQVCPAGSVRHPQPLCADLLLQLLTCVANSQQPPDVSSFVRIPQVVALHSDVLPQYKQEAPKTPPHIILHYAAFKTTWDWIILILTGYTAVMVPFNVAFKNKTMDDVAFLVLDSIVDVVFFIDIVLNFHTTFVGPNGEVISDPSVIRVNYLKGWFVIDLLSCLPYDVFNAFQPESSEGGISSLFSALKVVRLLRIGRVARKVDQYLEYGAALLILMIFGFVLLAHWMACIWYTIGVRDLELEIWYGWIPRLVNDTLAPQNWTKATYQSALPDKSLTYLTSLYFTLSLLTSVGFGNVAAYTEGEKAVVVLFMLLGALVYATIFGNVTTIFQQMYASRARYHEMMNSVKEFMKIHDVPRELGERVMDYVTSSWAITKGIDTTKVLNYCPKDMKADLCVHLNRKVFNEHPAFRLASDGCLRSLAMAFATVHTAPGDLIFHQGESLDQLCFVVSGSLEVIQDDEVVAILGKGDVFGDTFWKENPLGQSAASVRALTYCDLHCIKRNCLLDVLNFYQAFSNSFARNLVLTYNLRHRIVFRKIADVRRERELAERGKFEPPLMDLSSDHPVRKLISRFKKASDGSVSAGTLKPNGEAVGPQSEVGSSGEVFEAPSASSSAHGGGGSGGGGGGGGSRWSR</sequence>
<dbReference type="InterPro" id="IPR000700">
    <property type="entry name" value="PAS-assoc_C"/>
</dbReference>
<dbReference type="CDD" id="cd00038">
    <property type="entry name" value="CAP_ED"/>
    <property type="match status" value="1"/>
</dbReference>
<evidence type="ECO:0000256" key="13">
    <source>
        <dbReference type="ARBA" id="ARBA00023180"/>
    </source>
</evidence>
<organism evidence="20 21">
    <name type="scientific">Macrostomum lignano</name>
    <dbReference type="NCBI Taxonomy" id="282301"/>
    <lineage>
        <taxon>Eukaryota</taxon>
        <taxon>Metazoa</taxon>
        <taxon>Spiralia</taxon>
        <taxon>Lophotrochozoa</taxon>
        <taxon>Platyhelminthes</taxon>
        <taxon>Rhabditophora</taxon>
        <taxon>Macrostomorpha</taxon>
        <taxon>Macrostomida</taxon>
        <taxon>Macrostomidae</taxon>
        <taxon>Macrostomum</taxon>
    </lineage>
</organism>
<dbReference type="PROSITE" id="PS50112">
    <property type="entry name" value="PAS"/>
    <property type="match status" value="1"/>
</dbReference>
<dbReference type="PRINTS" id="PR01463">
    <property type="entry name" value="EAGCHANLFMLY"/>
</dbReference>
<keyword evidence="13" id="KW-0325">Glycoprotein</keyword>
<evidence type="ECO:0000313" key="21">
    <source>
        <dbReference type="WBParaSite" id="maker-uti_cns_0008427-snap-gene-0.3-mRNA-1"/>
    </source>
</evidence>
<dbReference type="PANTHER" id="PTHR10217:SF435">
    <property type="entry name" value="POTASSIUM VOLTAGE-GATED CHANNEL PROTEIN EAG"/>
    <property type="match status" value="1"/>
</dbReference>
<evidence type="ECO:0000256" key="12">
    <source>
        <dbReference type="ARBA" id="ARBA00023136"/>
    </source>
</evidence>
<keyword evidence="5 16" id="KW-0812">Transmembrane</keyword>
<dbReference type="Proteomes" id="UP000095280">
    <property type="component" value="Unplaced"/>
</dbReference>
<dbReference type="InterPro" id="IPR003949">
    <property type="entry name" value="K_chnl_volt-dep_EAG"/>
</dbReference>
<dbReference type="GO" id="GO:0008076">
    <property type="term" value="C:voltage-gated potassium channel complex"/>
    <property type="evidence" value="ECO:0007669"/>
    <property type="project" value="TreeGrafter"/>
</dbReference>
<dbReference type="InterPro" id="IPR018490">
    <property type="entry name" value="cNMP-bd_dom_sf"/>
</dbReference>
<keyword evidence="20" id="KW-1185">Reference proteome</keyword>
<dbReference type="Gene3D" id="1.10.287.70">
    <property type="match status" value="1"/>
</dbReference>
<feature type="region of interest" description="Disordered" evidence="15">
    <location>
        <begin position="724"/>
        <end position="779"/>
    </location>
</feature>
<evidence type="ECO:0000256" key="15">
    <source>
        <dbReference type="SAM" id="MobiDB-lite"/>
    </source>
</evidence>
<dbReference type="SMART" id="SM00086">
    <property type="entry name" value="PAC"/>
    <property type="match status" value="1"/>
</dbReference>
<proteinExistence type="predicted"/>
<dbReference type="InterPro" id="IPR000014">
    <property type="entry name" value="PAS"/>
</dbReference>
<evidence type="ECO:0000256" key="8">
    <source>
        <dbReference type="ARBA" id="ARBA00022882"/>
    </source>
</evidence>
<dbReference type="FunFam" id="3.30.450.20:FF:000009">
    <property type="entry name" value="Potassium voltage-gated channel subfamily H member 1"/>
    <property type="match status" value="1"/>
</dbReference>
<accession>A0A1I8HWC0</accession>
<keyword evidence="9" id="KW-0630">Potassium</keyword>
<dbReference type="SUPFAM" id="SSF55785">
    <property type="entry name" value="PYP-like sensor domain (PAS domain)"/>
    <property type="match status" value="1"/>
</dbReference>
<evidence type="ECO:0000313" key="20">
    <source>
        <dbReference type="Proteomes" id="UP000095280"/>
    </source>
</evidence>
<feature type="domain" description="PAC" evidence="19">
    <location>
        <begin position="92"/>
        <end position="144"/>
    </location>
</feature>